<evidence type="ECO:0000256" key="2">
    <source>
        <dbReference type="ARBA" id="ARBA00022679"/>
    </source>
</evidence>
<dbReference type="AlphaFoldDB" id="A0A8E0QS66"/>
<reference evidence="6" key="2">
    <citation type="submission" date="2021-01" db="EMBL/GenBank/DDBJ databases">
        <title>Pan-genome distribution and transcriptional activeness of fungal secondary metabolism genes in Aspergillus section Fumigati.</title>
        <authorList>
            <person name="Takahashi H."/>
            <person name="Umemura M."/>
            <person name="Ninomiya A."/>
            <person name="Kusuya Y."/>
            <person name="Urayama S."/>
            <person name="Shimizu M."/>
            <person name="Watanabe A."/>
            <person name="Kamei K."/>
            <person name="Yaguchi T."/>
            <person name="Hagiwara D."/>
        </authorList>
    </citation>
    <scope>NUCLEOTIDE SEQUENCE</scope>
    <source>
        <strain evidence="6">IFM 46973</strain>
    </source>
</reference>
<dbReference type="PANTHER" id="PTHR43712">
    <property type="entry name" value="PUTATIVE (AFU_ORTHOLOGUE AFUA_4G14580)-RELATED"/>
    <property type="match status" value="1"/>
</dbReference>
<proteinExistence type="predicted"/>
<dbReference type="GO" id="GO:0044550">
    <property type="term" value="P:secondary metabolite biosynthetic process"/>
    <property type="evidence" value="ECO:0007669"/>
    <property type="project" value="UniProtKB-ARBA"/>
</dbReference>
<dbReference type="GO" id="GO:0008171">
    <property type="term" value="F:O-methyltransferase activity"/>
    <property type="evidence" value="ECO:0007669"/>
    <property type="project" value="InterPro"/>
</dbReference>
<dbReference type="InterPro" id="IPR001077">
    <property type="entry name" value="COMT_C"/>
</dbReference>
<dbReference type="InterPro" id="IPR016461">
    <property type="entry name" value="COMT-like"/>
</dbReference>
<gene>
    <name evidence="6" type="ORF">Aud_006901</name>
</gene>
<protein>
    <recommendedName>
        <fullName evidence="5">O-methyltransferase C-terminal domain-containing protein</fullName>
    </recommendedName>
</protein>
<dbReference type="GO" id="GO:0032259">
    <property type="term" value="P:methylation"/>
    <property type="evidence" value="ECO:0007669"/>
    <property type="project" value="UniProtKB-KW"/>
</dbReference>
<dbReference type="PANTHER" id="PTHR43712:SF18">
    <property type="entry name" value="PUTATIVE (AFU_ORTHOLOGUE AFUA_4G14240)-RELATED"/>
    <property type="match status" value="1"/>
</dbReference>
<dbReference type="RefSeq" id="XP_043147733.1">
    <property type="nucleotide sequence ID" value="XM_043291798.1"/>
</dbReference>
<feature type="active site" description="Proton acceptor" evidence="4">
    <location>
        <position position="294"/>
    </location>
</feature>
<comment type="caution">
    <text evidence="6">The sequence shown here is derived from an EMBL/GenBank/DDBJ whole genome shotgun (WGS) entry which is preliminary data.</text>
</comment>
<feature type="domain" description="O-methyltransferase C-terminal" evidence="5">
    <location>
        <begin position="213"/>
        <end position="359"/>
    </location>
</feature>
<evidence type="ECO:0000313" key="7">
    <source>
        <dbReference type="Proteomes" id="UP000036893"/>
    </source>
</evidence>
<evidence type="ECO:0000313" key="6">
    <source>
        <dbReference type="EMBL" id="GIC90467.1"/>
    </source>
</evidence>
<evidence type="ECO:0000259" key="5">
    <source>
        <dbReference type="Pfam" id="PF00891"/>
    </source>
</evidence>
<dbReference type="InterPro" id="IPR029063">
    <property type="entry name" value="SAM-dependent_MTases_sf"/>
</dbReference>
<dbReference type="EMBL" id="BBXM02000005">
    <property type="protein sequence ID" value="GIC90467.1"/>
    <property type="molecule type" value="Genomic_DNA"/>
</dbReference>
<organism evidence="6 7">
    <name type="scientific">Aspergillus udagawae</name>
    <dbReference type="NCBI Taxonomy" id="91492"/>
    <lineage>
        <taxon>Eukaryota</taxon>
        <taxon>Fungi</taxon>
        <taxon>Dikarya</taxon>
        <taxon>Ascomycota</taxon>
        <taxon>Pezizomycotina</taxon>
        <taxon>Eurotiomycetes</taxon>
        <taxon>Eurotiomycetidae</taxon>
        <taxon>Eurotiales</taxon>
        <taxon>Aspergillaceae</taxon>
        <taxon>Aspergillus</taxon>
        <taxon>Aspergillus subgen. Fumigati</taxon>
    </lineage>
</organism>
<dbReference type="SUPFAM" id="SSF53335">
    <property type="entry name" value="S-adenosyl-L-methionine-dependent methyltransferases"/>
    <property type="match status" value="1"/>
</dbReference>
<dbReference type="Pfam" id="PF00891">
    <property type="entry name" value="Methyltransf_2"/>
    <property type="match status" value="1"/>
</dbReference>
<evidence type="ECO:0000256" key="1">
    <source>
        <dbReference type="ARBA" id="ARBA00022603"/>
    </source>
</evidence>
<evidence type="ECO:0000256" key="3">
    <source>
        <dbReference type="ARBA" id="ARBA00022691"/>
    </source>
</evidence>
<keyword evidence="3" id="KW-0949">S-adenosyl-L-methionine</keyword>
<dbReference type="PROSITE" id="PS51683">
    <property type="entry name" value="SAM_OMT_II"/>
    <property type="match status" value="1"/>
</dbReference>
<keyword evidence="2" id="KW-0808">Transferase</keyword>
<reference evidence="6" key="1">
    <citation type="journal article" date="2015" name="Genome Announc.">
        <title>Draft Genome Sequence of the Pathogenic Filamentous Fungus Aspergillus udagawae Strain IFM 46973T.</title>
        <authorList>
            <person name="Kusuya Y."/>
            <person name="Takahashi-Nakaguchi A."/>
            <person name="Takahashi H."/>
            <person name="Yaguchi T."/>
        </authorList>
    </citation>
    <scope>NUCLEOTIDE SEQUENCE</scope>
    <source>
        <strain evidence="6">IFM 46973</strain>
    </source>
</reference>
<sequence>MSSPAAAAVLASTATSAAALGFVPVAVRFQLFDLLADLDKPVSGQNVLTALQDRSDGKKGQDVPCMYLTKLVELTLTSCGLEDTLYAMSGLGFVDFAGENLYRANAITKHLAVTPSAQHGAVHFTTEALLGGAFLMRKLETENFQYPFKERETPFQFAYKSMGQDELAKEHTYSIMAAESRMDSFNHFMVGKFMKTNTAPDRIRALGYDLESVLNDAQATTPLTMVDIGGGRGEMLLDFKAAFPQLQTSDLIVQELNHDITDIPGITLATWNYKDESPQPIKGALIYHLAHILHNLPDLEAVRLLKKISEAMAPHSRLLIHEFAKNVNYAKMHATMIALYGGRERSSIEWHQMADLAGLRVTFEAYPPFGEGLIEMRMADSSV</sequence>
<accession>A0A8E0QS66</accession>
<dbReference type="Proteomes" id="UP000036893">
    <property type="component" value="Unassembled WGS sequence"/>
</dbReference>
<keyword evidence="1" id="KW-0489">Methyltransferase</keyword>
<dbReference type="GeneID" id="66994378"/>
<evidence type="ECO:0000256" key="4">
    <source>
        <dbReference type="PIRSR" id="PIRSR005739-1"/>
    </source>
</evidence>
<dbReference type="Gene3D" id="3.40.50.150">
    <property type="entry name" value="Vaccinia Virus protein VP39"/>
    <property type="match status" value="1"/>
</dbReference>
<name>A0A8E0QS66_9EURO</name>